<dbReference type="SUPFAM" id="SSF57903">
    <property type="entry name" value="FYVE/PHD zinc finger"/>
    <property type="match status" value="1"/>
</dbReference>
<dbReference type="OrthoDB" id="5872154at2759"/>
<feature type="compositionally biased region" description="Basic residues" evidence="5">
    <location>
        <begin position="168"/>
        <end position="177"/>
    </location>
</feature>
<evidence type="ECO:0000256" key="1">
    <source>
        <dbReference type="ARBA" id="ARBA00022723"/>
    </source>
</evidence>
<dbReference type="GO" id="GO:0008270">
    <property type="term" value="F:zinc ion binding"/>
    <property type="evidence" value="ECO:0007669"/>
    <property type="project" value="UniProtKB-KW"/>
</dbReference>
<evidence type="ECO:0000259" key="6">
    <source>
        <dbReference type="PROSITE" id="PS50178"/>
    </source>
</evidence>
<evidence type="ECO:0000256" key="5">
    <source>
        <dbReference type="SAM" id="MobiDB-lite"/>
    </source>
</evidence>
<dbReference type="GO" id="GO:0007032">
    <property type="term" value="P:endosome organization"/>
    <property type="evidence" value="ECO:0007669"/>
    <property type="project" value="TreeGrafter"/>
</dbReference>
<feature type="region of interest" description="Disordered" evidence="5">
    <location>
        <begin position="68"/>
        <end position="206"/>
    </location>
</feature>
<dbReference type="Gene3D" id="3.30.40.10">
    <property type="entry name" value="Zinc/RING finger domain, C3HC4 (zinc finger)"/>
    <property type="match status" value="1"/>
</dbReference>
<dbReference type="GO" id="GO:0005769">
    <property type="term" value="C:early endosome"/>
    <property type="evidence" value="ECO:0007669"/>
    <property type="project" value="TreeGrafter"/>
</dbReference>
<dbReference type="PANTHER" id="PTHR46280:SF3">
    <property type="entry name" value="PLECKSTRIN HOMOLOGY DOMAIN-CONTAINING FAMILY F MEMBER 1 HOMOLOG"/>
    <property type="match status" value="1"/>
</dbReference>
<proteinExistence type="predicted"/>
<dbReference type="InterPro" id="IPR011011">
    <property type="entry name" value="Znf_FYVE_PHD"/>
</dbReference>
<dbReference type="SMART" id="SM00064">
    <property type="entry name" value="FYVE"/>
    <property type="match status" value="1"/>
</dbReference>
<dbReference type="InterPro" id="IPR013083">
    <property type="entry name" value="Znf_RING/FYVE/PHD"/>
</dbReference>
<dbReference type="Pfam" id="PF01363">
    <property type="entry name" value="FYVE"/>
    <property type="match status" value="1"/>
</dbReference>
<dbReference type="EMBL" id="CYKH01001662">
    <property type="protein sequence ID" value="CUG88612.1"/>
    <property type="molecule type" value="Genomic_DNA"/>
</dbReference>
<keyword evidence="1" id="KW-0479">Metal-binding</keyword>
<organism evidence="7 8">
    <name type="scientific">Bodo saltans</name>
    <name type="common">Flagellated protozoan</name>
    <dbReference type="NCBI Taxonomy" id="75058"/>
    <lineage>
        <taxon>Eukaryota</taxon>
        <taxon>Discoba</taxon>
        <taxon>Euglenozoa</taxon>
        <taxon>Kinetoplastea</taxon>
        <taxon>Metakinetoplastina</taxon>
        <taxon>Eubodonida</taxon>
        <taxon>Bodonidae</taxon>
        <taxon>Bodo</taxon>
    </lineage>
</organism>
<keyword evidence="8" id="KW-1185">Reference proteome</keyword>
<accession>A0A0S4JE94</accession>
<dbReference type="Proteomes" id="UP000051952">
    <property type="component" value="Unassembled WGS sequence"/>
</dbReference>
<feature type="domain" description="FYVE-type" evidence="6">
    <location>
        <begin position="287"/>
        <end position="341"/>
    </location>
</feature>
<dbReference type="VEuPathDB" id="TriTrypDB:BSAL_16415"/>
<dbReference type="GO" id="GO:0035091">
    <property type="term" value="F:phosphatidylinositol binding"/>
    <property type="evidence" value="ECO:0007669"/>
    <property type="project" value="TreeGrafter"/>
</dbReference>
<name>A0A0S4JE94_BODSA</name>
<feature type="compositionally biased region" description="Basic and acidic residues" evidence="5">
    <location>
        <begin position="154"/>
        <end position="167"/>
    </location>
</feature>
<evidence type="ECO:0000256" key="3">
    <source>
        <dbReference type="ARBA" id="ARBA00022833"/>
    </source>
</evidence>
<dbReference type="GO" id="GO:0008333">
    <property type="term" value="P:endosome to lysosome transport"/>
    <property type="evidence" value="ECO:0007669"/>
    <property type="project" value="TreeGrafter"/>
</dbReference>
<dbReference type="InterPro" id="IPR017455">
    <property type="entry name" value="Znf_FYVE-rel"/>
</dbReference>
<evidence type="ECO:0000313" key="7">
    <source>
        <dbReference type="EMBL" id="CUG88612.1"/>
    </source>
</evidence>
<gene>
    <name evidence="7" type="ORF">BSAL_16415</name>
</gene>
<dbReference type="OMA" id="KVWQPDN"/>
<evidence type="ECO:0000256" key="2">
    <source>
        <dbReference type="ARBA" id="ARBA00022771"/>
    </source>
</evidence>
<feature type="compositionally biased region" description="Basic and acidic residues" evidence="5">
    <location>
        <begin position="68"/>
        <end position="121"/>
    </location>
</feature>
<evidence type="ECO:0000256" key="4">
    <source>
        <dbReference type="PROSITE-ProRule" id="PRU00091"/>
    </source>
</evidence>
<dbReference type="InterPro" id="IPR000306">
    <property type="entry name" value="Znf_FYVE"/>
</dbReference>
<evidence type="ECO:0000313" key="8">
    <source>
        <dbReference type="Proteomes" id="UP000051952"/>
    </source>
</evidence>
<dbReference type="InterPro" id="IPR051765">
    <property type="entry name" value="PH_domain-containing_F"/>
</dbReference>
<dbReference type="PROSITE" id="PS50178">
    <property type="entry name" value="ZF_FYVE"/>
    <property type="match status" value="1"/>
</dbReference>
<keyword evidence="3" id="KW-0862">Zinc</keyword>
<reference evidence="8" key="1">
    <citation type="submission" date="2015-09" db="EMBL/GenBank/DDBJ databases">
        <authorList>
            <consortium name="Pathogen Informatics"/>
        </authorList>
    </citation>
    <scope>NUCLEOTIDE SEQUENCE [LARGE SCALE GENOMIC DNA]</scope>
    <source>
        <strain evidence="8">Lake Konstanz</strain>
    </source>
</reference>
<dbReference type="PANTHER" id="PTHR46280">
    <property type="entry name" value="PLECKSTRIN HOMOLOGY DOMAIN-CONTAINING FAMILY F MEMBER 2-RELATED"/>
    <property type="match status" value="1"/>
</dbReference>
<keyword evidence="2 4" id="KW-0863">Zinc-finger</keyword>
<protein>
    <submittedName>
        <fullName evidence="7">RNA-binding protein, putative</fullName>
    </submittedName>
</protein>
<sequence length="349" mass="39662">MSGKTIRFEDLGEPVQRLLKSIKGGVSDEDMALLEFVSVKDMAKIYGEMSTDRQAKEIWEELRTALQARREKSDKKKAEIDNRVEELEDQRRREEEAERAAEEQERLDREAEEAARQARKEDRRRRRAEAEAAAQAEEEDAAAAAAAEQEAREEEERQAAEEAERKRRDAKRKKREARARELAEEQEALAAEQARSAKKKANQKKEWADYVASHPLDFPDGGAQNIEQVAVEKSTKPPPKITEDLLNRTYTPKCPNCSAKFSKPPTEWDCPLCLKRLKTKVKVWQPDDDSNNCLVCKGSIGRFSRHHCRNCGRLVCNKCCEHKALIPQIGYKDPVKVCNDCAGVGTPSA</sequence>
<dbReference type="AlphaFoldDB" id="A0A0S4JE94"/>